<dbReference type="Proteomes" id="UP000799772">
    <property type="component" value="Unassembled WGS sequence"/>
</dbReference>
<evidence type="ECO:0000313" key="1">
    <source>
        <dbReference type="EMBL" id="KAF2103788.1"/>
    </source>
</evidence>
<proteinExistence type="predicted"/>
<protein>
    <submittedName>
        <fullName evidence="1">Uncharacterized protein</fullName>
    </submittedName>
</protein>
<dbReference type="AlphaFoldDB" id="A0A9P4IPN6"/>
<sequence>MPTFPIIFTIDGSGRHEVLLIDKSIKLSKLSEIISAVSAQSPNCREYMSKYKSGGEKVAELRVKWSSVGRDPKVWPATTILTEDNIEAAMRMIEDSGVGKDVLEVKMGKEE</sequence>
<dbReference type="EMBL" id="ML978121">
    <property type="protein sequence ID" value="KAF2103788.1"/>
    <property type="molecule type" value="Genomic_DNA"/>
</dbReference>
<gene>
    <name evidence="1" type="ORF">NA57DRAFT_50657</name>
</gene>
<accession>A0A9P4IPN6</accession>
<dbReference type="OrthoDB" id="4415650at2759"/>
<reference evidence="1" key="1">
    <citation type="journal article" date="2020" name="Stud. Mycol.">
        <title>101 Dothideomycetes genomes: a test case for predicting lifestyles and emergence of pathogens.</title>
        <authorList>
            <person name="Haridas S."/>
            <person name="Albert R."/>
            <person name="Binder M."/>
            <person name="Bloem J."/>
            <person name="Labutti K."/>
            <person name="Salamov A."/>
            <person name="Andreopoulos B."/>
            <person name="Baker S."/>
            <person name="Barry K."/>
            <person name="Bills G."/>
            <person name="Bluhm B."/>
            <person name="Cannon C."/>
            <person name="Castanera R."/>
            <person name="Culley D."/>
            <person name="Daum C."/>
            <person name="Ezra D."/>
            <person name="Gonzalez J."/>
            <person name="Henrissat B."/>
            <person name="Kuo A."/>
            <person name="Liang C."/>
            <person name="Lipzen A."/>
            <person name="Lutzoni F."/>
            <person name="Magnuson J."/>
            <person name="Mondo S."/>
            <person name="Nolan M."/>
            <person name="Ohm R."/>
            <person name="Pangilinan J."/>
            <person name="Park H.-J."/>
            <person name="Ramirez L."/>
            <person name="Alfaro M."/>
            <person name="Sun H."/>
            <person name="Tritt A."/>
            <person name="Yoshinaga Y."/>
            <person name="Zwiers L.-H."/>
            <person name="Turgeon B."/>
            <person name="Goodwin S."/>
            <person name="Spatafora J."/>
            <person name="Crous P."/>
            <person name="Grigoriev I."/>
        </authorList>
    </citation>
    <scope>NUCLEOTIDE SEQUENCE</scope>
    <source>
        <strain evidence="1">CBS 133067</strain>
    </source>
</reference>
<comment type="caution">
    <text evidence="1">The sequence shown here is derived from an EMBL/GenBank/DDBJ whole genome shotgun (WGS) entry which is preliminary data.</text>
</comment>
<name>A0A9P4IPN6_9PEZI</name>
<evidence type="ECO:0000313" key="2">
    <source>
        <dbReference type="Proteomes" id="UP000799772"/>
    </source>
</evidence>
<organism evidence="1 2">
    <name type="scientific">Rhizodiscina lignyota</name>
    <dbReference type="NCBI Taxonomy" id="1504668"/>
    <lineage>
        <taxon>Eukaryota</taxon>
        <taxon>Fungi</taxon>
        <taxon>Dikarya</taxon>
        <taxon>Ascomycota</taxon>
        <taxon>Pezizomycotina</taxon>
        <taxon>Dothideomycetes</taxon>
        <taxon>Pleosporomycetidae</taxon>
        <taxon>Aulographales</taxon>
        <taxon>Rhizodiscinaceae</taxon>
        <taxon>Rhizodiscina</taxon>
    </lineage>
</organism>
<keyword evidence="2" id="KW-1185">Reference proteome</keyword>